<comment type="caution">
    <text evidence="3">The sequence shown here is derived from an EMBL/GenBank/DDBJ whole genome shotgun (WGS) entry which is preliminary data.</text>
</comment>
<dbReference type="SUPFAM" id="SSF88713">
    <property type="entry name" value="Glycoside hydrolase/deacetylase"/>
    <property type="match status" value="1"/>
</dbReference>
<reference evidence="3 4" key="1">
    <citation type="journal article" date="2014" name="PLoS Genet.">
        <title>Phylogenetically driven sequencing of extremely halophilic archaea reveals strategies for static and dynamic osmo-response.</title>
        <authorList>
            <person name="Becker E.A."/>
            <person name="Seitzer P.M."/>
            <person name="Tritt A."/>
            <person name="Larsen D."/>
            <person name="Krusor M."/>
            <person name="Yao A.I."/>
            <person name="Wu D."/>
            <person name="Madern D."/>
            <person name="Eisen J.A."/>
            <person name="Darling A.E."/>
            <person name="Facciotti M.T."/>
        </authorList>
    </citation>
    <scope>NUCLEOTIDE SEQUENCE [LARGE SCALE GENOMIC DNA]</scope>
    <source>
        <strain evidence="3 4">JCM 12255</strain>
    </source>
</reference>
<dbReference type="AlphaFoldDB" id="L9XKA1"/>
<feature type="region of interest" description="Disordered" evidence="1">
    <location>
        <begin position="17"/>
        <end position="58"/>
    </location>
</feature>
<evidence type="ECO:0000313" key="3">
    <source>
        <dbReference type="EMBL" id="ELY61861.1"/>
    </source>
</evidence>
<feature type="region of interest" description="Disordered" evidence="1">
    <location>
        <begin position="80"/>
        <end position="101"/>
    </location>
</feature>
<dbReference type="InterPro" id="IPR002509">
    <property type="entry name" value="NODB_dom"/>
</dbReference>
<keyword evidence="4" id="KW-1185">Reference proteome</keyword>
<evidence type="ECO:0000313" key="4">
    <source>
        <dbReference type="Proteomes" id="UP000011602"/>
    </source>
</evidence>
<dbReference type="CDD" id="cd10970">
    <property type="entry name" value="CE4_DAC_u1_6s"/>
    <property type="match status" value="1"/>
</dbReference>
<dbReference type="InterPro" id="IPR011330">
    <property type="entry name" value="Glyco_hydro/deAcase_b/a-brl"/>
</dbReference>
<sequence>MDRRRYLATGLAVTLAGCMGLSGQEDTDTQDESNGTESDDSDDSDADTETTDTDHDLVGTFDDFEDLDLWFAHEDYGSVEADTDRSSEGSQSAVLDPEDDGQVRMRRSLDEPIDVEDVVPGIAMTGETGSTILIQLQDENGDYAEFSQRVVENGPLTRHNFGLTRIRGDPDLSEVIVLQVVYWAEDARLWVDDFYFTPRPERPGKVMLQFHGGHETHYTQGFSTLEEHGLTGAAFVPTNRIGPDAAAAGDYLTEDQIGDLADAGWTIGSYSAQGSQLSDVDAPGDDLEDNITGPIEWLEGEGYEDGARCFAYPGATYTETAYEIVQENYDIAFAGGAPAQGYAGNPHLCSITNSPDPGDGPELLEWTAEYGGITAIPFYQLEEDDAIEALQETAERLADLESEGELEVISPVDMADQYVL</sequence>
<evidence type="ECO:0000259" key="2">
    <source>
        <dbReference type="PROSITE" id="PS51677"/>
    </source>
</evidence>
<evidence type="ECO:0000256" key="1">
    <source>
        <dbReference type="SAM" id="MobiDB-lite"/>
    </source>
</evidence>
<dbReference type="Pfam" id="PF01522">
    <property type="entry name" value="Polysacc_deac_1"/>
    <property type="match status" value="1"/>
</dbReference>
<dbReference type="RefSeq" id="WP_007257561.1">
    <property type="nucleotide sequence ID" value="NZ_AOHZ01000009.1"/>
</dbReference>
<dbReference type="OrthoDB" id="10436at2157"/>
<gene>
    <name evidence="3" type="ORF">C493_01235</name>
</gene>
<dbReference type="PATRIC" id="fig|1227499.3.peg.252"/>
<accession>L9XKA1</accession>
<dbReference type="eggNOG" id="arCOG09161">
    <property type="taxonomic scope" value="Archaea"/>
</dbReference>
<dbReference type="PROSITE" id="PS51677">
    <property type="entry name" value="NODB"/>
    <property type="match status" value="1"/>
</dbReference>
<feature type="compositionally biased region" description="Acidic residues" evidence="1">
    <location>
        <begin position="37"/>
        <end position="51"/>
    </location>
</feature>
<dbReference type="Proteomes" id="UP000011602">
    <property type="component" value="Unassembled WGS sequence"/>
</dbReference>
<dbReference type="Gene3D" id="3.20.20.370">
    <property type="entry name" value="Glycoside hydrolase/deacetylase"/>
    <property type="match status" value="1"/>
</dbReference>
<dbReference type="GO" id="GO:0016810">
    <property type="term" value="F:hydrolase activity, acting on carbon-nitrogen (but not peptide) bonds"/>
    <property type="evidence" value="ECO:0007669"/>
    <property type="project" value="InterPro"/>
</dbReference>
<organism evidence="3 4">
    <name type="scientific">Natronolimnohabitans innermongolicus JCM 12255</name>
    <dbReference type="NCBI Taxonomy" id="1227499"/>
    <lineage>
        <taxon>Archaea</taxon>
        <taxon>Methanobacteriati</taxon>
        <taxon>Methanobacteriota</taxon>
        <taxon>Stenosarchaea group</taxon>
        <taxon>Halobacteria</taxon>
        <taxon>Halobacteriales</taxon>
        <taxon>Natrialbaceae</taxon>
        <taxon>Natronolimnohabitans</taxon>
    </lineage>
</organism>
<dbReference type="EMBL" id="AOHZ01000009">
    <property type="protein sequence ID" value="ELY61861.1"/>
    <property type="molecule type" value="Genomic_DNA"/>
</dbReference>
<protein>
    <submittedName>
        <fullName evidence="3">Polysaccharide deacetylase</fullName>
    </submittedName>
</protein>
<name>L9XKA1_9EURY</name>
<dbReference type="GO" id="GO:0005975">
    <property type="term" value="P:carbohydrate metabolic process"/>
    <property type="evidence" value="ECO:0007669"/>
    <property type="project" value="InterPro"/>
</dbReference>
<feature type="domain" description="NodB homology" evidence="2">
    <location>
        <begin position="204"/>
        <end position="420"/>
    </location>
</feature>
<dbReference type="STRING" id="1227499.C493_01235"/>
<dbReference type="PROSITE" id="PS51257">
    <property type="entry name" value="PROKAR_LIPOPROTEIN"/>
    <property type="match status" value="1"/>
</dbReference>
<proteinExistence type="predicted"/>